<dbReference type="AlphaFoldDB" id="A0AAD0ARM5"/>
<gene>
    <name evidence="1" type="ORF">CTM74_11830</name>
</gene>
<name>A0AAD0ARM5_9FUSO</name>
<dbReference type="RefSeq" id="WP_099988265.1">
    <property type="nucleotide sequence ID" value="NZ_CP024700.1"/>
</dbReference>
<evidence type="ECO:0000313" key="2">
    <source>
        <dbReference type="Proteomes" id="UP000228552"/>
    </source>
</evidence>
<keyword evidence="2" id="KW-1185">Reference proteome</keyword>
<dbReference type="Proteomes" id="UP000228552">
    <property type="component" value="Chromosome"/>
</dbReference>
<protein>
    <submittedName>
        <fullName evidence="1">Uncharacterized protein</fullName>
    </submittedName>
</protein>
<reference evidence="1 2" key="1">
    <citation type="submission" date="2017-11" db="EMBL/GenBank/DDBJ databases">
        <title>Genome sequencing of Fusobacterium periodonticum KCOM 1263.</title>
        <authorList>
            <person name="Kook J.-K."/>
            <person name="Park S.-N."/>
            <person name="Lim Y.K."/>
        </authorList>
    </citation>
    <scope>NUCLEOTIDE SEQUENCE [LARGE SCALE GENOMIC DNA]</scope>
    <source>
        <strain evidence="1 2">KCOM 1263</strain>
    </source>
</reference>
<evidence type="ECO:0000313" key="1">
    <source>
        <dbReference type="EMBL" id="ATV62462.1"/>
    </source>
</evidence>
<proteinExistence type="predicted"/>
<accession>A0AAD0ARM5</accession>
<sequence length="68" mass="7827">MKIREIRKINTFRVIGVPITLNGETYSVWARIPSPALIGRWATFSKKETLDLRVSDFPQYESGEGWAE</sequence>
<dbReference type="EMBL" id="CP024700">
    <property type="protein sequence ID" value="ATV62462.1"/>
    <property type="molecule type" value="Genomic_DNA"/>
</dbReference>
<organism evidence="1 2">
    <name type="scientific">Fusobacterium pseudoperiodonticum</name>
    <dbReference type="NCBI Taxonomy" id="2663009"/>
    <lineage>
        <taxon>Bacteria</taxon>
        <taxon>Fusobacteriati</taxon>
        <taxon>Fusobacteriota</taxon>
        <taxon>Fusobacteriia</taxon>
        <taxon>Fusobacteriales</taxon>
        <taxon>Fusobacteriaceae</taxon>
        <taxon>Fusobacterium</taxon>
    </lineage>
</organism>